<dbReference type="Gene3D" id="1.25.40.10">
    <property type="entry name" value="Tetratricopeptide repeat domain"/>
    <property type="match status" value="3"/>
</dbReference>
<dbReference type="OrthoDB" id="151490at2759"/>
<evidence type="ECO:0000313" key="2">
    <source>
        <dbReference type="Proteomes" id="UP000494106"/>
    </source>
</evidence>
<protein>
    <recommendedName>
        <fullName evidence="3">General transcription factor 3C polypeptide 3</fullName>
    </recommendedName>
</protein>
<dbReference type="GO" id="GO:0006383">
    <property type="term" value="P:transcription by RNA polymerase III"/>
    <property type="evidence" value="ECO:0007669"/>
    <property type="project" value="InterPro"/>
</dbReference>
<evidence type="ECO:0008006" key="3">
    <source>
        <dbReference type="Google" id="ProtNLM"/>
    </source>
</evidence>
<dbReference type="EMBL" id="CADEBC010000586">
    <property type="protein sequence ID" value="CAB3256373.1"/>
    <property type="molecule type" value="Genomic_DNA"/>
</dbReference>
<gene>
    <name evidence="1" type="ORF">APLA_LOCUS15366</name>
</gene>
<dbReference type="GO" id="GO:0000127">
    <property type="term" value="C:transcription factor TFIIIC complex"/>
    <property type="evidence" value="ECO:0007669"/>
    <property type="project" value="TreeGrafter"/>
</dbReference>
<reference evidence="1 2" key="1">
    <citation type="submission" date="2020-04" db="EMBL/GenBank/DDBJ databases">
        <authorList>
            <person name="Wallbank WR R."/>
            <person name="Pardo Diaz C."/>
            <person name="Kozak K."/>
            <person name="Martin S."/>
            <person name="Jiggins C."/>
            <person name="Moest M."/>
            <person name="Warren A I."/>
            <person name="Byers J.R.P. K."/>
            <person name="Montejo-Kovacevich G."/>
            <person name="Yen C E."/>
        </authorList>
    </citation>
    <scope>NUCLEOTIDE SEQUENCE [LARGE SCALE GENOMIC DNA]</scope>
</reference>
<sequence length="789" mass="91776">MDVEKDLTSKFLSGEMSFAEYSSEWYNFEDEEDIEEISKKSEDDSLQMKLEKGTHRRRKFARMPLGLTGLMGEANLRFVRGDKDTAEKMCHEIIKQVPTAPEPYQTLAQIYEHDAEKSLQFSLLAAHLSPPDAEEWLRLAALSKQKNDVRQEMICYTQAIVDDPYNIDSHMKRLNLLIELEEQKYPIQTLKITRLKCYHKIVTSLRPNEGETIMKYAKLAATQYHNNNELERALAVMTSAYKKCPTLFSLQDINMLLELLIGQRQFQTCIEVFVASAGVEIEAEIQTVKNAEGEIEEQTNYLNCTIPDSLPIDLKSKLLVCFIHLGANNLVQTLLEDFLSNDVEKAGDLYMDIEEALSSMGHHSLAIQLLEPLVKTNSFDLGAVWLKHAECLQKLGRESDAIDSYFKVLKHAPQHPDARRKLFVILERQGRIEEALQMLEQDFKYVVSATLLQEQCLALKKYNKWLKYLEVGEALLSKTFVRFRHEEELNMACRNRCGIDLIQNFRTMRGENPYHEKDIHFDDDETFKLTPQQEWDFFLELLKIACEHKQYFTMQRLTFGAMMSKGLSSHRSEIDFYCMQACLLSNDHQNAFRFLRDFAQKVPRPRSWNLLNLVINYVERNTHSKFLLRLFQKDGGNVVKNIFLGNNFLVSGRYLVALKYYLEYHEKCRDSLSAFLIAVTNLVMAAQRTVDKHHNLILQGLAYMQIYRNLRKCDQEANYNMGRVYQMLNINNLAIEYYEKALASESIAKCSKHGVIDLKKETAYNLYLLYKEHSPVMARKYMLKYLVIE</sequence>
<evidence type="ECO:0000313" key="1">
    <source>
        <dbReference type="EMBL" id="CAB3256373.1"/>
    </source>
</evidence>
<dbReference type="InterPro" id="IPR019734">
    <property type="entry name" value="TPR_rpt"/>
</dbReference>
<dbReference type="SMART" id="SM00028">
    <property type="entry name" value="TPR"/>
    <property type="match status" value="4"/>
</dbReference>
<dbReference type="InterPro" id="IPR039340">
    <property type="entry name" value="Tfc4/TFIIIC-102/Sfc4"/>
</dbReference>
<dbReference type="Proteomes" id="UP000494106">
    <property type="component" value="Unassembled WGS sequence"/>
</dbReference>
<dbReference type="InterPro" id="IPR011990">
    <property type="entry name" value="TPR-like_helical_dom_sf"/>
</dbReference>
<dbReference type="PANTHER" id="PTHR23082">
    <property type="entry name" value="TRANSCRIPTION INITIATION FACTOR IIIC TFIIIC , POLYPEPTIDE 3-RELATED"/>
    <property type="match status" value="1"/>
</dbReference>
<dbReference type="AlphaFoldDB" id="A0A8S1BD44"/>
<dbReference type="SUPFAM" id="SSF48452">
    <property type="entry name" value="TPR-like"/>
    <property type="match status" value="3"/>
</dbReference>
<name>A0A8S1BD44_ARCPL</name>
<comment type="caution">
    <text evidence="1">The sequence shown here is derived from an EMBL/GenBank/DDBJ whole genome shotgun (WGS) entry which is preliminary data.</text>
</comment>
<organism evidence="1 2">
    <name type="scientific">Arctia plantaginis</name>
    <name type="common">Wood tiger moth</name>
    <name type="synonym">Phalaena plantaginis</name>
    <dbReference type="NCBI Taxonomy" id="874455"/>
    <lineage>
        <taxon>Eukaryota</taxon>
        <taxon>Metazoa</taxon>
        <taxon>Ecdysozoa</taxon>
        <taxon>Arthropoda</taxon>
        <taxon>Hexapoda</taxon>
        <taxon>Insecta</taxon>
        <taxon>Pterygota</taxon>
        <taxon>Neoptera</taxon>
        <taxon>Endopterygota</taxon>
        <taxon>Lepidoptera</taxon>
        <taxon>Glossata</taxon>
        <taxon>Ditrysia</taxon>
        <taxon>Noctuoidea</taxon>
        <taxon>Erebidae</taxon>
        <taxon>Arctiinae</taxon>
        <taxon>Arctia</taxon>
    </lineage>
</organism>
<dbReference type="PANTHER" id="PTHR23082:SF0">
    <property type="entry name" value="GENERAL TRANSCRIPTION FACTOR 3C POLYPEPTIDE 3"/>
    <property type="match status" value="1"/>
</dbReference>
<proteinExistence type="predicted"/>
<keyword evidence="2" id="KW-1185">Reference proteome</keyword>
<accession>A0A8S1BD44</accession>